<dbReference type="InterPro" id="IPR044605">
    <property type="entry name" value="At1g26460-like"/>
</dbReference>
<organism evidence="1 2">
    <name type="scientific">Ensete ventricosum</name>
    <name type="common">Abyssinian banana</name>
    <name type="synonym">Musa ensete</name>
    <dbReference type="NCBI Taxonomy" id="4639"/>
    <lineage>
        <taxon>Eukaryota</taxon>
        <taxon>Viridiplantae</taxon>
        <taxon>Streptophyta</taxon>
        <taxon>Embryophyta</taxon>
        <taxon>Tracheophyta</taxon>
        <taxon>Spermatophyta</taxon>
        <taxon>Magnoliopsida</taxon>
        <taxon>Liliopsida</taxon>
        <taxon>Zingiberales</taxon>
        <taxon>Musaceae</taxon>
        <taxon>Ensete</taxon>
    </lineage>
</organism>
<dbReference type="PANTHER" id="PTHR47205:SF1">
    <property type="entry name" value="OS07G0599000 PROTEIN"/>
    <property type="match status" value="1"/>
</dbReference>
<evidence type="ECO:0000313" key="2">
    <source>
        <dbReference type="Proteomes" id="UP001222027"/>
    </source>
</evidence>
<reference evidence="1 2" key="1">
    <citation type="submission" date="2022-12" db="EMBL/GenBank/DDBJ databases">
        <title>Chromosome-scale assembly of the Ensete ventricosum genome.</title>
        <authorList>
            <person name="Dussert Y."/>
            <person name="Stocks J."/>
            <person name="Wendawek A."/>
            <person name="Woldeyes F."/>
            <person name="Nichols R.A."/>
            <person name="Borrell J.S."/>
        </authorList>
    </citation>
    <scope>NUCLEOTIDE SEQUENCE [LARGE SCALE GENOMIC DNA]</scope>
    <source>
        <strain evidence="2">cv. Maze</strain>
        <tissue evidence="1">Seeds</tissue>
    </source>
</reference>
<dbReference type="EMBL" id="JAQQAF010000008">
    <property type="protein sequence ID" value="KAJ8465750.1"/>
    <property type="molecule type" value="Genomic_DNA"/>
</dbReference>
<protein>
    <submittedName>
        <fullName evidence="1">Uncharacterized protein</fullName>
    </submittedName>
</protein>
<comment type="caution">
    <text evidence="1">The sequence shown here is derived from an EMBL/GenBank/DDBJ whole genome shotgun (WGS) entry which is preliminary data.</text>
</comment>
<keyword evidence="2" id="KW-1185">Reference proteome</keyword>
<dbReference type="Proteomes" id="UP001222027">
    <property type="component" value="Unassembled WGS sequence"/>
</dbReference>
<evidence type="ECO:0000313" key="1">
    <source>
        <dbReference type="EMBL" id="KAJ8465750.1"/>
    </source>
</evidence>
<name>A0AAV8PUB7_ENSVE</name>
<sequence>MGSESEAAEKLVDRMLQTRTMPDDESYDLVRNARQQIKTKPYAQARICVIILHMVLCKQIIANRFSPRNFCLDGLLVVKTLDHRWENLSRADPLYKSVAALNCVILGRANIWDLVRAYETFEAISEKIGRTPDVHSYNALIPLKFAKLGVKPNAATYSLLVDAQIVIRDSKANLSVIGDMVEAGYNLLLKDSSIKWVVNCIGRCLSFTLPDLESCSGCLSSLCYSLGTFLGWLRKRQHDHIGVSRTFSMGRAQAEKEKHAVYVTGQMGNSNDPNPHEKALVAISITSCIPKGQLPPPRK</sequence>
<proteinExistence type="predicted"/>
<gene>
    <name evidence="1" type="ORF">OPV22_028302</name>
</gene>
<dbReference type="PANTHER" id="PTHR47205">
    <property type="entry name" value="OS07G0599000 PROTEIN"/>
    <property type="match status" value="1"/>
</dbReference>
<dbReference type="AlphaFoldDB" id="A0AAV8PUB7"/>
<accession>A0AAV8PUB7</accession>